<feature type="region of interest" description="Disordered" evidence="1">
    <location>
        <begin position="205"/>
        <end position="240"/>
    </location>
</feature>
<name>A0ABR4QFC9_9CEST</name>
<sequence length="558" mass="61296">MPETGKSEGTAISSIKTAMNRRNEPLKTKSAAIPAGKDSVSSKVENTIEEDKRRTSRESEVLKAAKEVTKVSQNVANAASVAGGSGARASDIRNRFEKGESFQDADKPKEVRKRKTKLKYAGVGSMKDKFMQEAARAVNGSQDGQPRKLKEITPPREGVAVGVLESQPTARPEGVEGADTGESTVTDYIGIGKNTKDMREKFKRLEQTGGVIEEENGEKKPMEREELRQVATEATRSAKARWKDIESGKVETKIEKTKIDLGNSIKVRNIQSQGGVFENEPDSLLDIARSEEREDDTHLVVTTSAAERKNAFLKKAAEESKVKRLDPKAELQELASRERNSIYESTPAARPEDIVTADSSIDDYQNLSGAKSIREKFQDPSKLQHEVKKTTIELRGEGGVYENEPQQRDDVIQSGDVDDTPTPGDVRWASAAKERFIKDAEERAKAVKRTEKIVLVEGAVGPTVFESQPTNSAADAKADQDEDEHLVGTFASSAKQRFLERQKEAEEAGKKKSTPGIIDIWSEMPEESGIFENVPAARKEGVVVSVNFLGVNVKHSEV</sequence>
<gene>
    <name evidence="2" type="ORF">TcWFU_000572</name>
</gene>
<evidence type="ECO:0000313" key="3">
    <source>
        <dbReference type="Proteomes" id="UP001651158"/>
    </source>
</evidence>
<comment type="caution">
    <text evidence="2">The sequence shown here is derived from an EMBL/GenBank/DDBJ whole genome shotgun (WGS) entry which is preliminary data.</text>
</comment>
<organism evidence="2 3">
    <name type="scientific">Taenia crassiceps</name>
    <dbReference type="NCBI Taxonomy" id="6207"/>
    <lineage>
        <taxon>Eukaryota</taxon>
        <taxon>Metazoa</taxon>
        <taxon>Spiralia</taxon>
        <taxon>Lophotrochozoa</taxon>
        <taxon>Platyhelminthes</taxon>
        <taxon>Cestoda</taxon>
        <taxon>Eucestoda</taxon>
        <taxon>Cyclophyllidea</taxon>
        <taxon>Taeniidae</taxon>
        <taxon>Taenia</taxon>
    </lineage>
</organism>
<feature type="compositionally biased region" description="Basic and acidic residues" evidence="1">
    <location>
        <begin position="49"/>
        <end position="60"/>
    </location>
</feature>
<feature type="region of interest" description="Disordered" evidence="1">
    <location>
        <begin position="1"/>
        <end position="60"/>
    </location>
</feature>
<evidence type="ECO:0000313" key="2">
    <source>
        <dbReference type="EMBL" id="KAL5108365.1"/>
    </source>
</evidence>
<feature type="compositionally biased region" description="Basic and acidic residues" evidence="1">
    <location>
        <begin position="217"/>
        <end position="228"/>
    </location>
</feature>
<feature type="compositionally biased region" description="Basic and acidic residues" evidence="1">
    <location>
        <begin position="95"/>
        <end position="109"/>
    </location>
</feature>
<dbReference type="Proteomes" id="UP001651158">
    <property type="component" value="Unassembled WGS sequence"/>
</dbReference>
<proteinExistence type="predicted"/>
<dbReference type="EMBL" id="JAKROA010000003">
    <property type="protein sequence ID" value="KAL5108365.1"/>
    <property type="molecule type" value="Genomic_DNA"/>
</dbReference>
<feature type="region of interest" description="Disordered" evidence="1">
    <location>
        <begin position="95"/>
        <end position="115"/>
    </location>
</feature>
<feature type="region of interest" description="Disordered" evidence="1">
    <location>
        <begin position="135"/>
        <end position="192"/>
    </location>
</feature>
<accession>A0ABR4QFC9</accession>
<reference evidence="2 3" key="1">
    <citation type="journal article" date="2022" name="Front. Cell. Infect. Microbiol.">
        <title>The Genomes of Two Strains of Taenia crassiceps the Animal Model for the Study of Human Cysticercosis.</title>
        <authorList>
            <person name="Bobes R.J."/>
            <person name="Estrada K."/>
            <person name="Rios-Valencia D.G."/>
            <person name="Calderon-Gallegos A."/>
            <person name="de la Torre P."/>
            <person name="Carrero J.C."/>
            <person name="Sanchez-Flores A."/>
            <person name="Laclette J.P."/>
        </authorList>
    </citation>
    <scope>NUCLEOTIDE SEQUENCE [LARGE SCALE GENOMIC DNA]</scope>
    <source>
        <strain evidence="2">WFUcys</strain>
    </source>
</reference>
<keyword evidence="3" id="KW-1185">Reference proteome</keyword>
<feature type="region of interest" description="Disordered" evidence="1">
    <location>
        <begin position="329"/>
        <end position="353"/>
    </location>
</feature>
<evidence type="ECO:0000256" key="1">
    <source>
        <dbReference type="SAM" id="MobiDB-lite"/>
    </source>
</evidence>
<protein>
    <submittedName>
        <fullName evidence="2">Uncharacterized protein</fullName>
    </submittedName>
</protein>
<feature type="compositionally biased region" description="Basic and acidic residues" evidence="1">
    <location>
        <begin position="329"/>
        <end position="341"/>
    </location>
</feature>
<feature type="compositionally biased region" description="Basic and acidic residues" evidence="1">
    <location>
        <begin position="145"/>
        <end position="154"/>
    </location>
</feature>
<feature type="region of interest" description="Disordered" evidence="1">
    <location>
        <begin position="395"/>
        <end position="425"/>
    </location>
</feature>